<organism evidence="7 8">
    <name type="scientific">Peronospora matthiolae</name>
    <dbReference type="NCBI Taxonomy" id="2874970"/>
    <lineage>
        <taxon>Eukaryota</taxon>
        <taxon>Sar</taxon>
        <taxon>Stramenopiles</taxon>
        <taxon>Oomycota</taxon>
        <taxon>Peronosporomycetes</taxon>
        <taxon>Peronosporales</taxon>
        <taxon>Peronosporaceae</taxon>
        <taxon>Peronospora</taxon>
    </lineage>
</organism>
<feature type="region of interest" description="Disordered" evidence="5">
    <location>
        <begin position="17"/>
        <end position="153"/>
    </location>
</feature>
<dbReference type="EMBL" id="CAKLBY020000130">
    <property type="protein sequence ID" value="CAK7928628.1"/>
    <property type="molecule type" value="Genomic_DNA"/>
</dbReference>
<feature type="compositionally biased region" description="Pro residues" evidence="5">
    <location>
        <begin position="451"/>
        <end position="464"/>
    </location>
</feature>
<evidence type="ECO:0000256" key="2">
    <source>
        <dbReference type="ARBA" id="ARBA00022771"/>
    </source>
</evidence>
<keyword evidence="2 4" id="KW-0863">Zinc-finger</keyword>
<dbReference type="PROSITE" id="PS51257">
    <property type="entry name" value="PROKAR_LIPOPROTEIN"/>
    <property type="match status" value="1"/>
</dbReference>
<evidence type="ECO:0000313" key="8">
    <source>
        <dbReference type="Proteomes" id="UP001162060"/>
    </source>
</evidence>
<dbReference type="InterPro" id="IPR019787">
    <property type="entry name" value="Znf_PHD-finger"/>
</dbReference>
<keyword evidence="3" id="KW-0862">Zinc</keyword>
<evidence type="ECO:0000313" key="7">
    <source>
        <dbReference type="EMBL" id="CAK7928628.1"/>
    </source>
</evidence>
<dbReference type="SMART" id="SM00249">
    <property type="entry name" value="PHD"/>
    <property type="match status" value="2"/>
</dbReference>
<reference evidence="7" key="1">
    <citation type="submission" date="2024-01" db="EMBL/GenBank/DDBJ databases">
        <authorList>
            <person name="Webb A."/>
        </authorList>
    </citation>
    <scope>NUCLEOTIDE SEQUENCE</scope>
    <source>
        <strain evidence="7">Pm1</strain>
    </source>
</reference>
<dbReference type="Proteomes" id="UP001162060">
    <property type="component" value="Unassembled WGS sequence"/>
</dbReference>
<proteinExistence type="predicted"/>
<accession>A0AAV1U403</accession>
<dbReference type="InterPro" id="IPR013083">
    <property type="entry name" value="Znf_RING/FYVE/PHD"/>
</dbReference>
<dbReference type="InterPro" id="IPR001965">
    <property type="entry name" value="Znf_PHD"/>
</dbReference>
<protein>
    <recommendedName>
        <fullName evidence="6">PHD-type domain-containing protein</fullName>
    </recommendedName>
</protein>
<evidence type="ECO:0000256" key="3">
    <source>
        <dbReference type="ARBA" id="ARBA00022833"/>
    </source>
</evidence>
<dbReference type="PROSITE" id="PS50016">
    <property type="entry name" value="ZF_PHD_2"/>
    <property type="match status" value="1"/>
</dbReference>
<feature type="compositionally biased region" description="Basic and acidic residues" evidence="5">
    <location>
        <begin position="114"/>
        <end position="129"/>
    </location>
</feature>
<evidence type="ECO:0000256" key="4">
    <source>
        <dbReference type="PROSITE-ProRule" id="PRU00146"/>
    </source>
</evidence>
<feature type="compositionally biased region" description="Basic residues" evidence="5">
    <location>
        <begin position="578"/>
        <end position="589"/>
    </location>
</feature>
<feature type="compositionally biased region" description="Acidic residues" evidence="5">
    <location>
        <begin position="132"/>
        <end position="145"/>
    </location>
</feature>
<evidence type="ECO:0000256" key="5">
    <source>
        <dbReference type="SAM" id="MobiDB-lite"/>
    </source>
</evidence>
<dbReference type="Gene3D" id="3.30.40.10">
    <property type="entry name" value="Zinc/RING finger domain, C3HC4 (zinc finger)"/>
    <property type="match status" value="2"/>
</dbReference>
<dbReference type="PANTHER" id="PTHR46201">
    <property type="entry name" value="PHD FINGER PROTEIN MALE MEIOCYTE DEATH 1-RELATED"/>
    <property type="match status" value="1"/>
</dbReference>
<dbReference type="PANTHER" id="PTHR46201:SF9">
    <property type="entry name" value="PHD FINGER PROTEIN MALE MEIOCYTE DEATH 1"/>
    <property type="match status" value="1"/>
</dbReference>
<feature type="compositionally biased region" description="Low complexity" evidence="5">
    <location>
        <begin position="29"/>
        <end position="46"/>
    </location>
</feature>
<feature type="compositionally biased region" description="Basic and acidic residues" evidence="5">
    <location>
        <begin position="509"/>
        <end position="521"/>
    </location>
</feature>
<feature type="compositionally biased region" description="Polar residues" evidence="5">
    <location>
        <begin position="206"/>
        <end position="222"/>
    </location>
</feature>
<feature type="region of interest" description="Disordered" evidence="5">
    <location>
        <begin position="199"/>
        <end position="241"/>
    </location>
</feature>
<feature type="compositionally biased region" description="Basic residues" evidence="5">
    <location>
        <begin position="476"/>
        <end position="487"/>
    </location>
</feature>
<dbReference type="GO" id="GO:0008270">
    <property type="term" value="F:zinc ion binding"/>
    <property type="evidence" value="ECO:0007669"/>
    <property type="project" value="UniProtKB-KW"/>
</dbReference>
<feature type="compositionally biased region" description="Low complexity" evidence="5">
    <location>
        <begin position="434"/>
        <end position="450"/>
    </location>
</feature>
<name>A0AAV1U403_9STRA</name>
<dbReference type="AlphaFoldDB" id="A0AAV1U403"/>
<evidence type="ECO:0000256" key="1">
    <source>
        <dbReference type="ARBA" id="ARBA00022723"/>
    </source>
</evidence>
<dbReference type="SUPFAM" id="SSF57903">
    <property type="entry name" value="FYVE/PHD zinc finger"/>
    <property type="match status" value="2"/>
</dbReference>
<evidence type="ECO:0000259" key="6">
    <source>
        <dbReference type="PROSITE" id="PS50016"/>
    </source>
</evidence>
<comment type="caution">
    <text evidence="7">The sequence shown here is derived from an EMBL/GenBank/DDBJ whole genome shotgun (WGS) entry which is preliminary data.</text>
</comment>
<feature type="compositionally biased region" description="Polar residues" evidence="5">
    <location>
        <begin position="406"/>
        <end position="416"/>
    </location>
</feature>
<gene>
    <name evidence="7" type="ORF">PM001_LOCUS13778</name>
</gene>
<dbReference type="InterPro" id="IPR011011">
    <property type="entry name" value="Znf_FYVE_PHD"/>
</dbReference>
<feature type="region of interest" description="Disordered" evidence="5">
    <location>
        <begin position="365"/>
        <end position="607"/>
    </location>
</feature>
<keyword evidence="1" id="KW-0479">Metal-binding</keyword>
<dbReference type="Pfam" id="PF00628">
    <property type="entry name" value="PHD"/>
    <property type="match status" value="2"/>
</dbReference>
<feature type="domain" description="PHD-type" evidence="6">
    <location>
        <begin position="297"/>
        <end position="360"/>
    </location>
</feature>
<sequence>MHIKKTLCASYVYIGQSLAGCGGGKTVKRPVSSSPRPSSSSSGKSSSSRRESFAAFSVHKSDSEDGSPSPPANNISSSGGDDQKEKRDDEEDRDHGDSSSSSDSSSDESDIGNDDCRVAMDADEVKDNGIDPTDDDMSGESDGSSDLENAYPRLPSAPVDMLIDYRQQAAHKELQLTDKMKQQVIADARQRYHERLRAHRSKKKTPTLQINQQHSQSDQATNGMKHRERRRESVSTEVTVARHGQRQVEDEWLVDCSCGLKRKNYDDGTFMIQCDICMHWVHAKCADKLPEAVAQENFVCFRCCWMFDCVCSVRHQPNHDDGQRMVECTTCNTWQHTICVGIPETEEPADDYWCPRCLKKARRRKSDSKESSSRDRRRRRSCAESQRHSWKRAHPFRAGSVDMWSSARSQDNLESTTRSHRSRHAEVQGSQKEAPAALVVSLPSVLAASPPSTPPPPPSSPPPLRSAKYDVSNGHTKQRSRREKKRLSASTISSRRKRGHSLGSSLTKTHTEASERERHSSPPDVATPSARGKGLMLRGYSPAAANTGASFSRSETVRPPLPLTPSSSGAGCENSHNNHSHVDRKRKVSSARDRLEKKLKIRKSSMR</sequence>
<feature type="compositionally biased region" description="Polar residues" evidence="5">
    <location>
        <begin position="564"/>
        <end position="577"/>
    </location>
</feature>
<feature type="compositionally biased region" description="Basic and acidic residues" evidence="5">
    <location>
        <begin position="81"/>
        <end position="97"/>
    </location>
</feature>